<sequence length="73" mass="8600">MVEITGYDEAEERFLRERQLYFEKTARRLLVFSGRSEESFAEITGRFCRGGCTLRMANLEDVFLKLTGRELKE</sequence>
<comment type="caution">
    <text evidence="1">The sequence shown here is derived from an EMBL/GenBank/DDBJ whole genome shotgun (WGS) entry which is preliminary data.</text>
</comment>
<protein>
    <submittedName>
        <fullName evidence="1">Uncharacterized protein</fullName>
    </submittedName>
</protein>
<dbReference type="Proteomes" id="UP000485484">
    <property type="component" value="Unassembled WGS sequence"/>
</dbReference>
<gene>
    <name evidence="1" type="ORF">BWY73_00760</name>
</gene>
<evidence type="ECO:0000313" key="1">
    <source>
        <dbReference type="EMBL" id="OPZ92520.1"/>
    </source>
</evidence>
<reference evidence="1" key="1">
    <citation type="submission" date="2017-02" db="EMBL/GenBank/DDBJ databases">
        <title>Delving into the versatile metabolic prowess of the omnipresent phylum Bacteroidetes.</title>
        <authorList>
            <person name="Nobu M.K."/>
            <person name="Mei R."/>
            <person name="Narihiro T."/>
            <person name="Kuroda K."/>
            <person name="Liu W.-T."/>
        </authorList>
    </citation>
    <scope>NUCLEOTIDE SEQUENCE</scope>
    <source>
        <strain evidence="1">ADurb.Bin417</strain>
    </source>
</reference>
<organism evidence="1">
    <name type="scientific">candidate division TA06 bacterium ADurb.Bin417</name>
    <dbReference type="NCBI Taxonomy" id="1852828"/>
    <lineage>
        <taxon>Bacteria</taxon>
        <taxon>Bacteria division TA06</taxon>
    </lineage>
</organism>
<accession>A0A1V5MHX5</accession>
<proteinExistence type="predicted"/>
<name>A0A1V5MHX5_UNCT6</name>
<dbReference type="EMBL" id="MWAK01000090">
    <property type="protein sequence ID" value="OPZ92520.1"/>
    <property type="molecule type" value="Genomic_DNA"/>
</dbReference>
<dbReference type="AlphaFoldDB" id="A0A1V5MHX5"/>